<dbReference type="InterPro" id="IPR018201">
    <property type="entry name" value="Ketoacyl_synth_AS"/>
</dbReference>
<dbReference type="PROSITE" id="PS00606">
    <property type="entry name" value="KS3_1"/>
    <property type="match status" value="1"/>
</dbReference>
<comment type="caution">
    <text evidence="14">The sequence shown here is derived from an EMBL/GenBank/DDBJ whole genome shotgun (WGS) entry which is preliminary data.</text>
</comment>
<dbReference type="InterPro" id="IPR014030">
    <property type="entry name" value="Ketoacyl_synth_N"/>
</dbReference>
<dbReference type="InterPro" id="IPR016039">
    <property type="entry name" value="Thiolase-like"/>
</dbReference>
<dbReference type="InterPro" id="IPR042104">
    <property type="entry name" value="PKS_dehydratase_sf"/>
</dbReference>
<feature type="domain" description="PKS/mFAS DH" evidence="13">
    <location>
        <begin position="941"/>
        <end position="1223"/>
    </location>
</feature>
<evidence type="ECO:0000256" key="4">
    <source>
        <dbReference type="ARBA" id="ARBA00022553"/>
    </source>
</evidence>
<dbReference type="Pfam" id="PF08990">
    <property type="entry name" value="Docking"/>
    <property type="match status" value="1"/>
</dbReference>
<dbReference type="Gene3D" id="1.10.1200.10">
    <property type="entry name" value="ACP-like"/>
    <property type="match status" value="1"/>
</dbReference>
<feature type="region of interest" description="N-terminal hotdog fold" evidence="9">
    <location>
        <begin position="941"/>
        <end position="1066"/>
    </location>
</feature>
<dbReference type="Gene3D" id="3.40.47.10">
    <property type="match status" value="1"/>
</dbReference>
<dbReference type="SMART" id="SM00823">
    <property type="entry name" value="PKS_PP"/>
    <property type="match status" value="1"/>
</dbReference>
<evidence type="ECO:0000313" key="15">
    <source>
        <dbReference type="Proteomes" id="UP001595829"/>
    </source>
</evidence>
<dbReference type="SMART" id="SM00822">
    <property type="entry name" value="PKS_KR"/>
    <property type="match status" value="1"/>
</dbReference>
<keyword evidence="15" id="KW-1185">Reference proteome</keyword>
<dbReference type="InterPro" id="IPR049900">
    <property type="entry name" value="PKS_mFAS_DH"/>
</dbReference>
<name>A0ABV9XFY4_9ACTN</name>
<dbReference type="PANTHER" id="PTHR43775:SF51">
    <property type="entry name" value="INACTIVE PHENOLPHTHIOCEROL SYNTHESIS POLYKETIDE SYNTHASE TYPE I PKS1-RELATED"/>
    <property type="match status" value="1"/>
</dbReference>
<dbReference type="InterPro" id="IPR036736">
    <property type="entry name" value="ACP-like_sf"/>
</dbReference>
<dbReference type="InterPro" id="IPR020841">
    <property type="entry name" value="PKS_Beta-ketoAc_synthase_dom"/>
</dbReference>
<dbReference type="PROSITE" id="PS00012">
    <property type="entry name" value="PHOSPHOPANTETHEINE"/>
    <property type="match status" value="1"/>
</dbReference>
<dbReference type="InterPro" id="IPR014043">
    <property type="entry name" value="Acyl_transferase_dom"/>
</dbReference>
<feature type="region of interest" description="C-terminal hotdog fold" evidence="9">
    <location>
        <begin position="1077"/>
        <end position="1223"/>
    </location>
</feature>
<dbReference type="InterPro" id="IPR049552">
    <property type="entry name" value="PKS_DH_N"/>
</dbReference>
<dbReference type="InterPro" id="IPR049551">
    <property type="entry name" value="PKS_DH_C"/>
</dbReference>
<keyword evidence="6" id="KW-0045">Antibiotic biosynthesis</keyword>
<dbReference type="InterPro" id="IPR036291">
    <property type="entry name" value="NAD(P)-bd_dom_sf"/>
</dbReference>
<dbReference type="Pfam" id="PF00109">
    <property type="entry name" value="ketoacyl-synt"/>
    <property type="match status" value="1"/>
</dbReference>
<dbReference type="InterPro" id="IPR009081">
    <property type="entry name" value="PP-bd_ACP"/>
</dbReference>
<keyword evidence="8" id="KW-0012">Acyltransferase</keyword>
<sequence length="1856" mass="192626">MTSSDSRIVEALRASLKEAERLREENRELAAAAREPIAIIGMSCRYPGGISSPEDLWRLVADGADAIGPFPDDRGWDLAGLFDDDPDSKGRTYARGAGFLTGVADFDPAFFGISPREATTMDPQQRLLLESSWEAIERARIDPRSLRGSRTGVFAGIMASTYGMRQLMAPGGAGEYEGYLGNGSLGSVTSGRVSYTLGLEGPAVTVDTACSSSLVAVHLAAQSLRRGESTLALAGGATVMSTPSLFIEFSRQRALAPDGRCKSFSATADGTGWAEGVGVVLLERLSDAVRNGHPVLAVIRGSALNQDGASNGLTAPNGPSQQRVIRDALADAGLSVTDVDAVEAHGTGTRLGDPIEAQALLATYGQDRERPLWLGSLKSNIGHSQAAAGVGGIIKMVQAMHHGVLPRTLHVEEPTPQVDWSAGDVRLLTEPVAWPDSDRPRRAGVSAFGVSGTNAHVILEQAPDDVHPEPGPAPVPAPSVTADEPAAAAAPLLWPLSAADPAALRAQAARLLDFLAGTDHAPADIGWSLARTRTAHEHRAVAVGTDRDALTAAVAALADGSATDAAVTGRVTEGGVVFVFPGQGSQWVGMGRALMAASPEFAASMRRCADALAPHTDWNLLDVLDDEDALRRCDVVQPALFSVMVSLAALWRAHGVEPAAVVGHSQGEIAAAHVAGVLTLDDAARVVALRSRAIATTLAGLGGMVSVPRSPEDATALIAPWGDRLTVAACNGPNGTTVAGDADAVEELLAACEGQGVRARRVPVDYASHSAHVESLRDRLLKELDGIRPQPPVVPYYSSLTGGLLDEPDLTADYWYDNLRRRVEFTAASEALLADGHRVFIECSAHPVLTMALQDTADAAGADAAVLGTLRRDLGGADRFLTSLATAHAHGVEPDWTAVLGADRARVDLPTYAFQRQRYWLAGPDPVGVDAAGLGLDTPGHALLGAGTALPGSGGYLFTSRLSLDAQPWLADHLVLGTAVVPGTALVEAAVRAGDELGHPVVEELTVLAPLTVPQEGAVRLRVTIGGVDDEARRTLQIHSRGEDEPDDVPWTLHATGVLVRGSTTEPVRLSQWPPAAPEIDTEGLYDALADTGLDYGPAFRGLRRVWRAGDETFAEVTLPDGVSPDGFVLHPALFDAALHAVAAGDASSRDTGDGTAPGAPAPLVPFVWSGVALHAGRANGVRVRLTRTGENTLAVDICDGAGLPVASVTSVLARPLDASAAPVAGAGGETPLPYLPVWQPLPALDPAATRQAGRVLVVPDLDAVPEDGTPAVVAVRLVPDPAADPAEAARAHTHRVLGLLQGWTADPRFADARLAVVTRGAVGDDATDPAQAAAWGLVRTAQSEHPGRFVLIDTEPSDDAGTGPSDEPDADLIAAAVALGEPNVLIRRGVPYALRLRRAASRDEARAAQDAPLAGPDGTVLITGGNGGLGRLLARHLATTHGVRHLTLLSRRGPAAPGTDELAAELASAGAAVAFVACDVADRAALAAALDGLERPLHAVVHAAGVLDDGVLQALTPDRIDTVLAPKAAAAAHLDELTRDADLRAFVLFSSVAGLVGGLGQGNYAAANAFLDTLATARRRAGRPATSLAWGLWERESDMTAHLDGVRRSRLARGGLLPLTDAQGLALFDAALLADDAVQVPVRLDPRALRDGDSLPPVLRGLATGPARRPDAAATAGPEGGGLAERLAQLPPTRREQALADVVYGEIGGVLGHAPGTLPDPARPFKDLGFDSLTAVELRNRLTTATGLRLPTTLVFEHPTPAALLASLRSTLLGEAPGPSAALMGELERLDEAFAAAEIGGDERAALTARLQTLLAKWRQDGEPSAGAAEHARETLETASDDEMFALIDTEIGTA</sequence>
<evidence type="ECO:0000256" key="8">
    <source>
        <dbReference type="ARBA" id="ARBA00023315"/>
    </source>
</evidence>
<organism evidence="14 15">
    <name type="scientific">Streptomyces coeruleoprunus</name>
    <dbReference type="NCBI Taxonomy" id="285563"/>
    <lineage>
        <taxon>Bacteria</taxon>
        <taxon>Bacillati</taxon>
        <taxon>Actinomycetota</taxon>
        <taxon>Actinomycetes</taxon>
        <taxon>Kitasatosporales</taxon>
        <taxon>Streptomycetaceae</taxon>
        <taxon>Streptomyces</taxon>
    </lineage>
</organism>
<dbReference type="SMART" id="SM00825">
    <property type="entry name" value="PKS_KS"/>
    <property type="match status" value="1"/>
</dbReference>
<feature type="active site" description="Proton acceptor; for dehydratase activity" evidence="9">
    <location>
        <position position="973"/>
    </location>
</feature>
<evidence type="ECO:0000256" key="1">
    <source>
        <dbReference type="ARBA" id="ARBA00001957"/>
    </source>
</evidence>
<dbReference type="Gene3D" id="3.30.70.3290">
    <property type="match status" value="1"/>
</dbReference>
<dbReference type="InterPro" id="IPR014031">
    <property type="entry name" value="Ketoacyl_synth_C"/>
</dbReference>
<dbReference type="Pfam" id="PF16197">
    <property type="entry name" value="KAsynt_C_assoc"/>
    <property type="match status" value="1"/>
</dbReference>
<dbReference type="SUPFAM" id="SSF52151">
    <property type="entry name" value="FabD/lysophospholipase-like"/>
    <property type="match status" value="1"/>
</dbReference>
<dbReference type="CDD" id="cd00833">
    <property type="entry name" value="PKS"/>
    <property type="match status" value="1"/>
</dbReference>
<proteinExistence type="predicted"/>
<feature type="domain" description="Carrier" evidence="11">
    <location>
        <begin position="1698"/>
        <end position="1773"/>
    </location>
</feature>
<dbReference type="InterPro" id="IPR055123">
    <property type="entry name" value="SpnB-like_Rossmann"/>
</dbReference>
<dbReference type="Gene3D" id="3.40.366.10">
    <property type="entry name" value="Malonyl-Coenzyme A Acyl Carrier Protein, domain 2"/>
    <property type="match status" value="1"/>
</dbReference>
<dbReference type="Pfam" id="PF22953">
    <property type="entry name" value="SpnB_Rossmann"/>
    <property type="match status" value="1"/>
</dbReference>
<evidence type="ECO:0000313" key="14">
    <source>
        <dbReference type="EMBL" id="MFC5023613.1"/>
    </source>
</evidence>
<dbReference type="Pfam" id="PF00698">
    <property type="entry name" value="Acyl_transf_1"/>
    <property type="match status" value="1"/>
</dbReference>
<evidence type="ECO:0000256" key="10">
    <source>
        <dbReference type="SAM" id="MobiDB-lite"/>
    </source>
</evidence>
<dbReference type="PROSITE" id="PS50075">
    <property type="entry name" value="CARRIER"/>
    <property type="match status" value="1"/>
</dbReference>
<dbReference type="Gene3D" id="3.10.129.110">
    <property type="entry name" value="Polyketide synthase dehydratase"/>
    <property type="match status" value="1"/>
</dbReference>
<dbReference type="InterPro" id="IPR016036">
    <property type="entry name" value="Malonyl_transacylase_ACP-bd"/>
</dbReference>
<dbReference type="EMBL" id="JBHSJD010000009">
    <property type="protein sequence ID" value="MFC5023613.1"/>
    <property type="molecule type" value="Genomic_DNA"/>
</dbReference>
<evidence type="ECO:0000259" key="12">
    <source>
        <dbReference type="PROSITE" id="PS52004"/>
    </source>
</evidence>
<dbReference type="CDD" id="cd08956">
    <property type="entry name" value="KR_3_FAS_SDR_x"/>
    <property type="match status" value="1"/>
</dbReference>
<evidence type="ECO:0000256" key="2">
    <source>
        <dbReference type="ARBA" id="ARBA00004792"/>
    </source>
</evidence>
<dbReference type="InterPro" id="IPR001227">
    <property type="entry name" value="Ac_transferase_dom_sf"/>
</dbReference>
<dbReference type="SMART" id="SM00827">
    <property type="entry name" value="PKS_AT"/>
    <property type="match status" value="1"/>
</dbReference>
<feature type="region of interest" description="Disordered" evidence="10">
    <location>
        <begin position="1663"/>
        <end position="1682"/>
    </location>
</feature>
<evidence type="ECO:0000256" key="5">
    <source>
        <dbReference type="ARBA" id="ARBA00022679"/>
    </source>
</evidence>
<dbReference type="Pfam" id="PF00550">
    <property type="entry name" value="PP-binding"/>
    <property type="match status" value="1"/>
</dbReference>
<dbReference type="InterPro" id="IPR050091">
    <property type="entry name" value="PKS_NRPS_Biosynth_Enz"/>
</dbReference>
<evidence type="ECO:0000256" key="7">
    <source>
        <dbReference type="ARBA" id="ARBA00023268"/>
    </source>
</evidence>
<dbReference type="RefSeq" id="WP_345689000.1">
    <property type="nucleotide sequence ID" value="NZ_JBHSJD010000009.1"/>
</dbReference>
<dbReference type="InterPro" id="IPR016035">
    <property type="entry name" value="Acyl_Trfase/lysoPLipase"/>
</dbReference>
<dbReference type="PROSITE" id="PS52019">
    <property type="entry name" value="PKS_MFAS_DH"/>
    <property type="match status" value="1"/>
</dbReference>
<dbReference type="Pfam" id="PF02801">
    <property type="entry name" value="Ketoacyl-synt_C"/>
    <property type="match status" value="1"/>
</dbReference>
<dbReference type="InterPro" id="IPR020806">
    <property type="entry name" value="PKS_PP-bd"/>
</dbReference>
<dbReference type="SMART" id="SM00826">
    <property type="entry name" value="PKS_DH"/>
    <property type="match status" value="1"/>
</dbReference>
<evidence type="ECO:0000259" key="11">
    <source>
        <dbReference type="PROSITE" id="PS50075"/>
    </source>
</evidence>
<dbReference type="PROSITE" id="PS52004">
    <property type="entry name" value="KS3_2"/>
    <property type="match status" value="1"/>
</dbReference>
<dbReference type="SUPFAM" id="SSF55048">
    <property type="entry name" value="Probable ACP-binding domain of malonyl-CoA ACP transacylase"/>
    <property type="match status" value="1"/>
</dbReference>
<dbReference type="InterPro" id="IPR020807">
    <property type="entry name" value="PKS_DH"/>
</dbReference>
<evidence type="ECO:0000259" key="13">
    <source>
        <dbReference type="PROSITE" id="PS52019"/>
    </source>
</evidence>
<dbReference type="Pfam" id="PF14765">
    <property type="entry name" value="PS-DH"/>
    <property type="match status" value="1"/>
</dbReference>
<keyword evidence="7" id="KW-0511">Multifunctional enzyme</keyword>
<gene>
    <name evidence="14" type="ORF">ACFPM3_15855</name>
</gene>
<comment type="pathway">
    <text evidence="2">Antibiotic biosynthesis.</text>
</comment>
<keyword evidence="3" id="KW-0596">Phosphopantetheine</keyword>
<dbReference type="Proteomes" id="UP001595829">
    <property type="component" value="Unassembled WGS sequence"/>
</dbReference>
<dbReference type="SUPFAM" id="SSF53901">
    <property type="entry name" value="Thiolase-like"/>
    <property type="match status" value="1"/>
</dbReference>
<protein>
    <submittedName>
        <fullName evidence="14">SDR family NAD(P)-dependent oxidoreductase</fullName>
    </submittedName>
</protein>
<dbReference type="InterPro" id="IPR015083">
    <property type="entry name" value="NorB/c/GfsB-D-like_docking"/>
</dbReference>
<dbReference type="Gene3D" id="3.40.50.720">
    <property type="entry name" value="NAD(P)-binding Rossmann-like Domain"/>
    <property type="match status" value="1"/>
</dbReference>
<evidence type="ECO:0000256" key="6">
    <source>
        <dbReference type="ARBA" id="ARBA00023194"/>
    </source>
</evidence>
<dbReference type="SUPFAM" id="SSF51735">
    <property type="entry name" value="NAD(P)-binding Rossmann-fold domains"/>
    <property type="match status" value="2"/>
</dbReference>
<reference evidence="15" key="1">
    <citation type="journal article" date="2019" name="Int. J. Syst. Evol. Microbiol.">
        <title>The Global Catalogue of Microorganisms (GCM) 10K type strain sequencing project: providing services to taxonomists for standard genome sequencing and annotation.</title>
        <authorList>
            <consortium name="The Broad Institute Genomics Platform"/>
            <consortium name="The Broad Institute Genome Sequencing Center for Infectious Disease"/>
            <person name="Wu L."/>
            <person name="Ma J."/>
        </authorList>
    </citation>
    <scope>NUCLEOTIDE SEQUENCE [LARGE SCALE GENOMIC DNA]</scope>
    <source>
        <strain evidence="15">CGMCC 4.1648</strain>
    </source>
</reference>
<evidence type="ECO:0000256" key="9">
    <source>
        <dbReference type="PROSITE-ProRule" id="PRU01363"/>
    </source>
</evidence>
<feature type="domain" description="Ketosynthase family 3 (KS3)" evidence="12">
    <location>
        <begin position="34"/>
        <end position="461"/>
    </location>
</feature>
<keyword evidence="5" id="KW-0808">Transferase</keyword>
<dbReference type="PANTHER" id="PTHR43775">
    <property type="entry name" value="FATTY ACID SYNTHASE"/>
    <property type="match status" value="1"/>
</dbReference>
<dbReference type="InterPro" id="IPR013968">
    <property type="entry name" value="PKS_KR"/>
</dbReference>
<dbReference type="Pfam" id="PF08659">
    <property type="entry name" value="KR"/>
    <property type="match status" value="1"/>
</dbReference>
<dbReference type="Pfam" id="PF21089">
    <property type="entry name" value="PKS_DH_N"/>
    <property type="match status" value="1"/>
</dbReference>
<feature type="active site" description="Proton donor; for dehydratase activity" evidence="9">
    <location>
        <position position="1136"/>
    </location>
</feature>
<dbReference type="InterPro" id="IPR006162">
    <property type="entry name" value="Ppantetheine_attach_site"/>
</dbReference>
<accession>A0ABV9XFY4</accession>
<dbReference type="InterPro" id="IPR057326">
    <property type="entry name" value="KR_dom"/>
</dbReference>
<dbReference type="SUPFAM" id="SSF47336">
    <property type="entry name" value="ACP-like"/>
    <property type="match status" value="1"/>
</dbReference>
<dbReference type="InterPro" id="IPR032821">
    <property type="entry name" value="PKS_assoc"/>
</dbReference>
<comment type="cofactor">
    <cofactor evidence="1">
        <name>pantetheine 4'-phosphate</name>
        <dbReference type="ChEBI" id="CHEBI:47942"/>
    </cofactor>
</comment>
<evidence type="ECO:0000256" key="3">
    <source>
        <dbReference type="ARBA" id="ARBA00022450"/>
    </source>
</evidence>
<keyword evidence="4" id="KW-0597">Phosphoprotein</keyword>